<dbReference type="RefSeq" id="WP_221186431.1">
    <property type="nucleotide sequence ID" value="NZ_JACHVT010000005.1"/>
</dbReference>
<evidence type="ECO:0000313" key="2">
    <source>
        <dbReference type="Proteomes" id="UP000590811"/>
    </source>
</evidence>
<dbReference type="EMBL" id="JACHVT010000005">
    <property type="protein sequence ID" value="MBB2987549.1"/>
    <property type="molecule type" value="Genomic_DNA"/>
</dbReference>
<proteinExistence type="predicted"/>
<name>A0A839PW66_9MICO</name>
<evidence type="ECO:0008006" key="3">
    <source>
        <dbReference type="Google" id="ProtNLM"/>
    </source>
</evidence>
<reference evidence="1 2" key="1">
    <citation type="submission" date="2020-08" db="EMBL/GenBank/DDBJ databases">
        <title>Genomic Encyclopedia of Type Strains, Phase IV (KMG-V): Genome sequencing to study the core and pangenomes of soil and plant-associated prokaryotes.</title>
        <authorList>
            <person name="Whitman W."/>
        </authorList>
    </citation>
    <scope>NUCLEOTIDE SEQUENCE [LARGE SCALE GENOMIC DNA]</scope>
    <source>
        <strain evidence="1 2">B3ACCR2</strain>
    </source>
</reference>
<protein>
    <recommendedName>
        <fullName evidence="3">SUKH superfamily protein</fullName>
    </recommendedName>
</protein>
<sequence length="136" mass="15179">MNEPTGSESVGPIPELLPEDALPVGFAYPPELLRILRLGLVDLEPWLVLRGEPLLALHHGLRTRYPARHLVPFARRTDRDDVACWDLEPGAAPICVVGDYEVPGYEQGETHATFYGWFRSAVDDLVEWDDESLSAS</sequence>
<evidence type="ECO:0000313" key="1">
    <source>
        <dbReference type="EMBL" id="MBB2987549.1"/>
    </source>
</evidence>
<accession>A0A839PW66</accession>
<comment type="caution">
    <text evidence="1">The sequence shown here is derived from an EMBL/GenBank/DDBJ whole genome shotgun (WGS) entry which is preliminary data.</text>
</comment>
<dbReference type="Proteomes" id="UP000590811">
    <property type="component" value="Unassembled WGS sequence"/>
</dbReference>
<organism evidence="1 2">
    <name type="scientific">Terracoccus luteus</name>
    <dbReference type="NCBI Taxonomy" id="53356"/>
    <lineage>
        <taxon>Bacteria</taxon>
        <taxon>Bacillati</taxon>
        <taxon>Actinomycetota</taxon>
        <taxon>Actinomycetes</taxon>
        <taxon>Micrococcales</taxon>
        <taxon>Intrasporangiaceae</taxon>
        <taxon>Terracoccus</taxon>
    </lineage>
</organism>
<gene>
    <name evidence="1" type="ORF">FHW14_002732</name>
</gene>
<dbReference type="AlphaFoldDB" id="A0A839PW66"/>